<reference evidence="1" key="1">
    <citation type="submission" date="2014-09" db="EMBL/GenBank/DDBJ databases">
        <authorList>
            <person name="Magalhaes I.L.F."/>
            <person name="Oliveira U."/>
            <person name="Santos F.R."/>
            <person name="Vidigal T.H.D.A."/>
            <person name="Brescovit A.D."/>
            <person name="Santos A.J."/>
        </authorList>
    </citation>
    <scope>NUCLEOTIDE SEQUENCE</scope>
    <source>
        <tissue evidence="1">Shoot tissue taken approximately 20 cm above the soil surface</tissue>
    </source>
</reference>
<accession>A0A0A9BVM4</accession>
<organism evidence="1">
    <name type="scientific">Arundo donax</name>
    <name type="common">Giant reed</name>
    <name type="synonym">Donax arundinaceus</name>
    <dbReference type="NCBI Taxonomy" id="35708"/>
    <lineage>
        <taxon>Eukaryota</taxon>
        <taxon>Viridiplantae</taxon>
        <taxon>Streptophyta</taxon>
        <taxon>Embryophyta</taxon>
        <taxon>Tracheophyta</taxon>
        <taxon>Spermatophyta</taxon>
        <taxon>Magnoliopsida</taxon>
        <taxon>Liliopsida</taxon>
        <taxon>Poales</taxon>
        <taxon>Poaceae</taxon>
        <taxon>PACMAD clade</taxon>
        <taxon>Arundinoideae</taxon>
        <taxon>Arundineae</taxon>
        <taxon>Arundo</taxon>
    </lineage>
</organism>
<protein>
    <submittedName>
        <fullName evidence="1">Uncharacterized protein</fullName>
    </submittedName>
</protein>
<sequence length="54" mass="6118">MICTYTESWIEMTMNSTGMASRCVEIFSFLGINAWKLTLTRQIVRHKGTTASNS</sequence>
<dbReference type="AlphaFoldDB" id="A0A0A9BVM4"/>
<proteinExistence type="predicted"/>
<name>A0A0A9BVM4_ARUDO</name>
<reference evidence="1" key="2">
    <citation type="journal article" date="2015" name="Data Brief">
        <title>Shoot transcriptome of the giant reed, Arundo donax.</title>
        <authorList>
            <person name="Barrero R.A."/>
            <person name="Guerrero F.D."/>
            <person name="Moolhuijzen P."/>
            <person name="Goolsby J.A."/>
            <person name="Tidwell J."/>
            <person name="Bellgard S.E."/>
            <person name="Bellgard M.I."/>
        </authorList>
    </citation>
    <scope>NUCLEOTIDE SEQUENCE</scope>
    <source>
        <tissue evidence="1">Shoot tissue taken approximately 20 cm above the soil surface</tissue>
    </source>
</reference>
<dbReference type="EMBL" id="GBRH01229816">
    <property type="protein sequence ID" value="JAD68079.1"/>
    <property type="molecule type" value="Transcribed_RNA"/>
</dbReference>
<evidence type="ECO:0000313" key="1">
    <source>
        <dbReference type="EMBL" id="JAD68079.1"/>
    </source>
</evidence>